<protein>
    <submittedName>
        <fullName evidence="7">Alpha-ketoglutarate-dependent taurine dioxygenase</fullName>
    </submittedName>
</protein>
<evidence type="ECO:0000256" key="1">
    <source>
        <dbReference type="ARBA" id="ARBA00005896"/>
    </source>
</evidence>
<dbReference type="EMBL" id="JMCC02000072">
    <property type="protein sequence ID" value="KIG14499.1"/>
    <property type="molecule type" value="Genomic_DNA"/>
</dbReference>
<dbReference type="InterPro" id="IPR051323">
    <property type="entry name" value="AtsK-like"/>
</dbReference>
<dbReference type="InterPro" id="IPR003819">
    <property type="entry name" value="TauD/TfdA-like"/>
</dbReference>
<feature type="domain" description="TauD/TfdA-like" evidence="6">
    <location>
        <begin position="5"/>
        <end position="267"/>
    </location>
</feature>
<dbReference type="GO" id="GO:0000908">
    <property type="term" value="F:taurine dioxygenase activity"/>
    <property type="evidence" value="ECO:0007669"/>
    <property type="project" value="TreeGrafter"/>
</dbReference>
<dbReference type="GO" id="GO:0006790">
    <property type="term" value="P:sulfur compound metabolic process"/>
    <property type="evidence" value="ECO:0007669"/>
    <property type="project" value="TreeGrafter"/>
</dbReference>
<evidence type="ECO:0000256" key="3">
    <source>
        <dbReference type="ARBA" id="ARBA00022964"/>
    </source>
</evidence>
<dbReference type="InterPro" id="IPR042098">
    <property type="entry name" value="TauD-like_sf"/>
</dbReference>
<organism evidence="7 8">
    <name type="scientific">Enhygromyxa salina</name>
    <dbReference type="NCBI Taxonomy" id="215803"/>
    <lineage>
        <taxon>Bacteria</taxon>
        <taxon>Pseudomonadati</taxon>
        <taxon>Myxococcota</taxon>
        <taxon>Polyangia</taxon>
        <taxon>Nannocystales</taxon>
        <taxon>Nannocystaceae</taxon>
        <taxon>Enhygromyxa</taxon>
    </lineage>
</organism>
<dbReference type="Gene3D" id="3.60.130.10">
    <property type="entry name" value="Clavaminate synthase-like"/>
    <property type="match status" value="1"/>
</dbReference>
<reference evidence="7 8" key="1">
    <citation type="submission" date="2014-12" db="EMBL/GenBank/DDBJ databases">
        <title>Genome assembly of Enhygromyxa salina DSM 15201.</title>
        <authorList>
            <person name="Sharma G."/>
            <person name="Subramanian S."/>
        </authorList>
    </citation>
    <scope>NUCLEOTIDE SEQUENCE [LARGE SCALE GENOMIC DNA]</scope>
    <source>
        <strain evidence="7 8">DSM 15201</strain>
    </source>
</reference>
<comment type="similarity">
    <text evidence="1">Belongs to the TfdA dioxygenase family.</text>
</comment>
<dbReference type="SUPFAM" id="SSF51197">
    <property type="entry name" value="Clavaminate synthase-like"/>
    <property type="match status" value="1"/>
</dbReference>
<evidence type="ECO:0000313" key="8">
    <source>
        <dbReference type="Proteomes" id="UP000031599"/>
    </source>
</evidence>
<keyword evidence="5" id="KW-0408">Iron</keyword>
<dbReference type="GO" id="GO:0005737">
    <property type="term" value="C:cytoplasm"/>
    <property type="evidence" value="ECO:0007669"/>
    <property type="project" value="TreeGrafter"/>
</dbReference>
<evidence type="ECO:0000256" key="2">
    <source>
        <dbReference type="ARBA" id="ARBA00022723"/>
    </source>
</evidence>
<evidence type="ECO:0000313" key="7">
    <source>
        <dbReference type="EMBL" id="KIG14499.1"/>
    </source>
</evidence>
<gene>
    <name evidence="7" type="ORF">DB30_06726</name>
</gene>
<keyword evidence="2" id="KW-0479">Metal-binding</keyword>
<dbReference type="Pfam" id="PF02668">
    <property type="entry name" value="TauD"/>
    <property type="match status" value="1"/>
</dbReference>
<evidence type="ECO:0000256" key="4">
    <source>
        <dbReference type="ARBA" id="ARBA00023002"/>
    </source>
</evidence>
<evidence type="ECO:0000259" key="6">
    <source>
        <dbReference type="Pfam" id="PF02668"/>
    </source>
</evidence>
<evidence type="ECO:0000256" key="5">
    <source>
        <dbReference type="ARBA" id="ARBA00023004"/>
    </source>
</evidence>
<dbReference type="GO" id="GO:0046872">
    <property type="term" value="F:metal ion binding"/>
    <property type="evidence" value="ECO:0007669"/>
    <property type="project" value="UniProtKB-KW"/>
</dbReference>
<sequence length="274" mass="30609">MLKLQPVTATIGAEVFGVDLTQPIDDALSDALHAALVEHQVLFFRDQHIEPADHLALALRFGDPVAHPAYPTVPGYPVVNVLENNEAKPPKIDTWHTDMTFMERPPLGSILRAITIPGSGGDTLFASLGAAYQSLSDRMQRYLEGLEAYHSFAHGFRQSLAEPGGLERLGDAVRDNPPRRHPVIRTHPISGAKQLFVNRLFTTHLIGVGERESAAVLAYLYDHLEVPEHTCRLRWRPGTLAFWDNRSTMHRPVNDFWPAVRIMQRITIAGDRPI</sequence>
<accession>A0A0C1ZA63</accession>
<dbReference type="PANTHER" id="PTHR30468">
    <property type="entry name" value="ALPHA-KETOGLUTARATE-DEPENDENT SULFONATE DIOXYGENASE"/>
    <property type="match status" value="1"/>
</dbReference>
<keyword evidence="4" id="KW-0560">Oxidoreductase</keyword>
<keyword evidence="3 7" id="KW-0223">Dioxygenase</keyword>
<dbReference type="RefSeq" id="WP_052553523.1">
    <property type="nucleotide sequence ID" value="NZ_JMCC02000072.1"/>
</dbReference>
<comment type="caution">
    <text evidence="7">The sequence shown here is derived from an EMBL/GenBank/DDBJ whole genome shotgun (WGS) entry which is preliminary data.</text>
</comment>
<dbReference type="PANTHER" id="PTHR30468:SF1">
    <property type="entry name" value="ALPHA-KETOGLUTARATE-DEPENDENT SULFONATE DIOXYGENASE"/>
    <property type="match status" value="1"/>
</dbReference>
<dbReference type="AlphaFoldDB" id="A0A0C1ZA63"/>
<dbReference type="Proteomes" id="UP000031599">
    <property type="component" value="Unassembled WGS sequence"/>
</dbReference>
<proteinExistence type="inferred from homology"/>
<name>A0A0C1ZA63_9BACT</name>